<feature type="signal peptide" evidence="1">
    <location>
        <begin position="1"/>
        <end position="28"/>
    </location>
</feature>
<dbReference type="AlphaFoldDB" id="A0A411Z4V8"/>
<sequence>MSIWTSKLVLARALLLGLVIGQPLSAYAETALPKTVVLRAQDVTVQGPAGYCPDPATLKQADGAVAVLLGRCTDQAAAVPAVISVTFGRPGSGAAMAAGGQEMAAFFASDAGRKSLSKRGRAADVSVTSALSVGDLFLFRVSDRGEGVYWRGMTAMKGRTVSVKVSGPDLDEAESRKLVESTAKALRRANR</sequence>
<evidence type="ECO:0000313" key="2">
    <source>
        <dbReference type="EMBL" id="RGP38118.1"/>
    </source>
</evidence>
<dbReference type="OrthoDB" id="7877343at2"/>
<name>A0A411Z4V8_9RHOB</name>
<accession>A0A411Z4V8</accession>
<dbReference type="RefSeq" id="WP_118150173.1">
    <property type="nucleotide sequence ID" value="NZ_QWEY01000002.1"/>
</dbReference>
<evidence type="ECO:0000313" key="3">
    <source>
        <dbReference type="Proteomes" id="UP000284547"/>
    </source>
</evidence>
<feature type="chain" id="PRO_5018984668" evidence="1">
    <location>
        <begin position="29"/>
        <end position="191"/>
    </location>
</feature>
<keyword evidence="3" id="KW-1185">Reference proteome</keyword>
<organism evidence="2 3">
    <name type="scientific">Pseudotabrizicola alkalilacus</name>
    <dbReference type="NCBI Taxonomy" id="2305252"/>
    <lineage>
        <taxon>Bacteria</taxon>
        <taxon>Pseudomonadati</taxon>
        <taxon>Pseudomonadota</taxon>
        <taxon>Alphaproteobacteria</taxon>
        <taxon>Rhodobacterales</taxon>
        <taxon>Paracoccaceae</taxon>
        <taxon>Pseudotabrizicola</taxon>
    </lineage>
</organism>
<dbReference type="EMBL" id="QWEY01000002">
    <property type="protein sequence ID" value="RGP38118.1"/>
    <property type="molecule type" value="Genomic_DNA"/>
</dbReference>
<protein>
    <submittedName>
        <fullName evidence="2">Cation transport ATPase</fullName>
    </submittedName>
</protein>
<comment type="caution">
    <text evidence="2">The sequence shown here is derived from an EMBL/GenBank/DDBJ whole genome shotgun (WGS) entry which is preliminary data.</text>
</comment>
<gene>
    <name evidence="2" type="ORF">D1012_04575</name>
</gene>
<dbReference type="Proteomes" id="UP000284547">
    <property type="component" value="Unassembled WGS sequence"/>
</dbReference>
<proteinExistence type="predicted"/>
<keyword evidence="1" id="KW-0732">Signal</keyword>
<reference evidence="2 3" key="1">
    <citation type="submission" date="2018-08" db="EMBL/GenBank/DDBJ databases">
        <title>Flavobacterium tibetense sp. nov., isolated from a wetland YonghuCo on Tibetan Plateau.</title>
        <authorList>
            <person name="Phurbu D."/>
            <person name="Lu H."/>
            <person name="Xing P."/>
        </authorList>
    </citation>
    <scope>NUCLEOTIDE SEQUENCE [LARGE SCALE GENOMIC DNA]</scope>
    <source>
        <strain evidence="2 3">DJC</strain>
    </source>
</reference>
<evidence type="ECO:0000256" key="1">
    <source>
        <dbReference type="SAM" id="SignalP"/>
    </source>
</evidence>